<proteinExistence type="predicted"/>
<protein>
    <submittedName>
        <fullName evidence="2">Uncharacterized protein</fullName>
    </submittedName>
</protein>
<dbReference type="AlphaFoldDB" id="A0A0V0R8G1"/>
<evidence type="ECO:0000313" key="3">
    <source>
        <dbReference type="Proteomes" id="UP000054937"/>
    </source>
</evidence>
<feature type="region of interest" description="Disordered" evidence="1">
    <location>
        <begin position="126"/>
        <end position="172"/>
    </location>
</feature>
<reference evidence="2 3" key="1">
    <citation type="journal article" date="2015" name="Sci. Rep.">
        <title>Genome of the facultative scuticociliatosis pathogen Pseudocohnilembus persalinus provides insight into its virulence through horizontal gene transfer.</title>
        <authorList>
            <person name="Xiong J."/>
            <person name="Wang G."/>
            <person name="Cheng J."/>
            <person name="Tian M."/>
            <person name="Pan X."/>
            <person name="Warren A."/>
            <person name="Jiang C."/>
            <person name="Yuan D."/>
            <person name="Miao W."/>
        </authorList>
    </citation>
    <scope>NUCLEOTIDE SEQUENCE [LARGE SCALE GENOMIC DNA]</scope>
    <source>
        <strain evidence="2">36N120E</strain>
    </source>
</reference>
<dbReference type="Proteomes" id="UP000054937">
    <property type="component" value="Unassembled WGS sequence"/>
</dbReference>
<gene>
    <name evidence="2" type="ORF">PPERSA_04936</name>
</gene>
<dbReference type="InParanoid" id="A0A0V0R8G1"/>
<feature type="compositionally biased region" description="Polar residues" evidence="1">
    <location>
        <begin position="135"/>
        <end position="145"/>
    </location>
</feature>
<keyword evidence="3" id="KW-1185">Reference proteome</keyword>
<organism evidence="2 3">
    <name type="scientific">Pseudocohnilembus persalinus</name>
    <name type="common">Ciliate</name>
    <dbReference type="NCBI Taxonomy" id="266149"/>
    <lineage>
        <taxon>Eukaryota</taxon>
        <taxon>Sar</taxon>
        <taxon>Alveolata</taxon>
        <taxon>Ciliophora</taxon>
        <taxon>Intramacronucleata</taxon>
        <taxon>Oligohymenophorea</taxon>
        <taxon>Scuticociliatia</taxon>
        <taxon>Philasterida</taxon>
        <taxon>Pseudocohnilembidae</taxon>
        <taxon>Pseudocohnilembus</taxon>
    </lineage>
</organism>
<accession>A0A0V0R8G1</accession>
<evidence type="ECO:0000256" key="1">
    <source>
        <dbReference type="SAM" id="MobiDB-lite"/>
    </source>
</evidence>
<sequence>MSEYFESSFLFDEKEQNMNTVYSGCNLLAQDNANQISINDNFENIQKDYENIENCELPFFLENQTYPQDSKENNDIQENQQNYKQTQEIDGLKNQDYKENKQKQKQSIDFQYLSTNTTLEFQNIQEGKNDDDNTGEQQSGPQQGIESEENVNIPKNDDDNTGEQQSGPQQDIESEENFNISFEDMNFSEDIKNQQENKFSLYNQQDNQQKQNQQNQQYINKIKIQNTKNKQSNQNQTKKQQEKKTDQDSKNFLRNLIQFAQQYKDKTQVIFQSLIKNNPYKEYINFENFIVFYNMHLFDPNQLKKLKQQKSIKKLNLKYFRLIWEKPLQIQQNESYQEKYIQLSENQELLYQYHNIFIGVFFQLVYDYLEYHVKSSTQFQDENKNLSSSGICLIKQLPHLLDCIVNPSNFTFIKKYK</sequence>
<feature type="compositionally biased region" description="Low complexity" evidence="1">
    <location>
        <begin position="224"/>
        <end position="238"/>
    </location>
</feature>
<name>A0A0V0R8G1_PSEPJ</name>
<evidence type="ECO:0000313" key="2">
    <source>
        <dbReference type="EMBL" id="KRX10769.1"/>
    </source>
</evidence>
<dbReference type="EMBL" id="LDAU01000020">
    <property type="protein sequence ID" value="KRX10769.1"/>
    <property type="molecule type" value="Genomic_DNA"/>
</dbReference>
<comment type="caution">
    <text evidence="2">The sequence shown here is derived from an EMBL/GenBank/DDBJ whole genome shotgun (WGS) entry which is preliminary data.</text>
</comment>
<feature type="compositionally biased region" description="Polar residues" evidence="1">
    <location>
        <begin position="162"/>
        <end position="171"/>
    </location>
</feature>
<feature type="region of interest" description="Disordered" evidence="1">
    <location>
        <begin position="224"/>
        <end position="248"/>
    </location>
</feature>
<feature type="compositionally biased region" description="Basic and acidic residues" evidence="1">
    <location>
        <begin position="239"/>
        <end position="248"/>
    </location>
</feature>